<evidence type="ECO:0000313" key="2">
    <source>
        <dbReference type="EMBL" id="RII95817.1"/>
    </source>
</evidence>
<feature type="region of interest" description="Disordered" evidence="1">
    <location>
        <begin position="90"/>
        <end position="121"/>
    </location>
</feature>
<dbReference type="AlphaFoldDB" id="A0A399NPY4"/>
<feature type="non-terminal residue" evidence="2">
    <location>
        <position position="1"/>
    </location>
</feature>
<comment type="caution">
    <text evidence="2">The sequence shown here is derived from an EMBL/GenBank/DDBJ whole genome shotgun (WGS) entry which is preliminary data.</text>
</comment>
<dbReference type="Proteomes" id="UP000266298">
    <property type="component" value="Unassembled WGS sequence"/>
</dbReference>
<evidence type="ECO:0000313" key="3">
    <source>
        <dbReference type="Proteomes" id="UP000266298"/>
    </source>
</evidence>
<protein>
    <submittedName>
        <fullName evidence="2">Uncharacterized protein</fullName>
    </submittedName>
</protein>
<gene>
    <name evidence="2" type="ORF">DZF96_13700</name>
</gene>
<reference evidence="2 3" key="1">
    <citation type="submission" date="2018-08" db="EMBL/GenBank/DDBJ databases">
        <title>Genome Sequence of Clavibacter michiganensis Subspecies type strains, and the Atypical Peach-Colored Strains Isolated from Tomato.</title>
        <authorList>
            <person name="Osdaghi E."/>
            <person name="Portier P."/>
            <person name="Briand M."/>
            <person name="Jacques M.-A."/>
        </authorList>
    </citation>
    <scope>NUCLEOTIDE SEQUENCE [LARGE SCALE GENOMIC DNA]</scope>
    <source>
        <strain evidence="2 3">CFBP 7493</strain>
    </source>
</reference>
<sequence>IARGVAAETGLARPAVGSRVPGQGRLALAWPRQRVGLRIRGAGPGIPLAVGSSAADGAEGGEWRVVEATERDVLAAGRLRALLLHAGLEPERRATPTVAGMRADPGDGRSRRSPPLGCAGE</sequence>
<proteinExistence type="predicted"/>
<accession>A0A399NPY4</accession>
<organism evidence="2 3">
    <name type="scientific">Clavibacter michiganensis</name>
    <dbReference type="NCBI Taxonomy" id="28447"/>
    <lineage>
        <taxon>Bacteria</taxon>
        <taxon>Bacillati</taxon>
        <taxon>Actinomycetota</taxon>
        <taxon>Actinomycetes</taxon>
        <taxon>Micrococcales</taxon>
        <taxon>Microbacteriaceae</taxon>
        <taxon>Clavibacter</taxon>
    </lineage>
</organism>
<dbReference type="EMBL" id="QWEC01000283">
    <property type="protein sequence ID" value="RII95817.1"/>
    <property type="molecule type" value="Genomic_DNA"/>
</dbReference>
<evidence type="ECO:0000256" key="1">
    <source>
        <dbReference type="SAM" id="MobiDB-lite"/>
    </source>
</evidence>
<name>A0A399NPY4_9MICO</name>